<protein>
    <submittedName>
        <fullName evidence="1">Uncharacterized protein</fullName>
    </submittedName>
</protein>
<reference evidence="1" key="2">
    <citation type="submission" date="2020-09" db="EMBL/GenBank/DDBJ databases">
        <authorList>
            <person name="Sun Q."/>
            <person name="Zhou Y."/>
        </authorList>
    </citation>
    <scope>NUCLEOTIDE SEQUENCE</scope>
    <source>
        <strain evidence="1">CGMCC 1.15322</strain>
    </source>
</reference>
<gene>
    <name evidence="1" type="ORF">GCM10011496_23610</name>
</gene>
<accession>A0A916SJ48</accession>
<comment type="caution">
    <text evidence="1">The sequence shown here is derived from an EMBL/GenBank/DDBJ whole genome shotgun (WGS) entry which is preliminary data.</text>
</comment>
<evidence type="ECO:0000313" key="2">
    <source>
        <dbReference type="Proteomes" id="UP000620596"/>
    </source>
</evidence>
<dbReference type="AlphaFoldDB" id="A0A916SJ48"/>
<sequence>MKYHKSEAGQLALKDRSLLTPRQRSAFILFDGNRDLAAVLQATAGMGVTAEDIDRLIGLGFLVPPDVVAETQAQVNVREATATRLTSQERYKNAYPVAAQLTASLGLRGFRLNLAVEGAGNLDALLALLPAIRSAVGPAKAEALEQALRD</sequence>
<dbReference type="EMBL" id="BMIG01000008">
    <property type="protein sequence ID" value="GGB01959.1"/>
    <property type="molecule type" value="Genomic_DNA"/>
</dbReference>
<organism evidence="1 2">
    <name type="scientific">Polaromonas eurypsychrophila</name>
    <dbReference type="NCBI Taxonomy" id="1614635"/>
    <lineage>
        <taxon>Bacteria</taxon>
        <taxon>Pseudomonadati</taxon>
        <taxon>Pseudomonadota</taxon>
        <taxon>Betaproteobacteria</taxon>
        <taxon>Burkholderiales</taxon>
        <taxon>Comamonadaceae</taxon>
        <taxon>Polaromonas</taxon>
    </lineage>
</organism>
<name>A0A916SJ48_9BURK</name>
<evidence type="ECO:0000313" key="1">
    <source>
        <dbReference type="EMBL" id="GGB01959.1"/>
    </source>
</evidence>
<dbReference type="Proteomes" id="UP000620596">
    <property type="component" value="Unassembled WGS sequence"/>
</dbReference>
<keyword evidence="2" id="KW-1185">Reference proteome</keyword>
<proteinExistence type="predicted"/>
<dbReference type="RefSeq" id="WP_188708721.1">
    <property type="nucleotide sequence ID" value="NZ_BMIG01000008.1"/>
</dbReference>
<reference evidence="1" key="1">
    <citation type="journal article" date="2014" name="Int. J. Syst. Evol. Microbiol.">
        <title>Complete genome sequence of Corynebacterium casei LMG S-19264T (=DSM 44701T), isolated from a smear-ripened cheese.</title>
        <authorList>
            <consortium name="US DOE Joint Genome Institute (JGI-PGF)"/>
            <person name="Walter F."/>
            <person name="Albersmeier A."/>
            <person name="Kalinowski J."/>
            <person name="Ruckert C."/>
        </authorList>
    </citation>
    <scope>NUCLEOTIDE SEQUENCE</scope>
    <source>
        <strain evidence="1">CGMCC 1.15322</strain>
    </source>
</reference>